<dbReference type="InterPro" id="IPR028362">
    <property type="entry name" value="AlgI"/>
</dbReference>
<feature type="transmembrane region" description="Helical" evidence="7">
    <location>
        <begin position="116"/>
        <end position="137"/>
    </location>
</feature>
<keyword evidence="3" id="KW-1003">Cell membrane</keyword>
<feature type="transmembrane region" description="Helical" evidence="7">
    <location>
        <begin position="342"/>
        <end position="359"/>
    </location>
</feature>
<dbReference type="InterPro" id="IPR004299">
    <property type="entry name" value="MBOAT_fam"/>
</dbReference>
<name>A0A075FZL6_9ARCH</name>
<comment type="subcellular location">
    <subcellularLocation>
        <location evidence="1">Cell membrane</location>
        <topology evidence="1">Multi-pass membrane protein</topology>
    </subcellularLocation>
</comment>
<feature type="transmembrane region" description="Helical" evidence="7">
    <location>
        <begin position="149"/>
        <end position="169"/>
    </location>
</feature>
<evidence type="ECO:0000256" key="7">
    <source>
        <dbReference type="SAM" id="Phobius"/>
    </source>
</evidence>
<feature type="transmembrane region" description="Helical" evidence="7">
    <location>
        <begin position="418"/>
        <end position="441"/>
    </location>
</feature>
<dbReference type="InterPro" id="IPR024194">
    <property type="entry name" value="Ac/AlaTfrase_AlgI/DltB"/>
</dbReference>
<dbReference type="GO" id="GO:0042121">
    <property type="term" value="P:alginic acid biosynthetic process"/>
    <property type="evidence" value="ECO:0007669"/>
    <property type="project" value="InterPro"/>
</dbReference>
<protein>
    <submittedName>
        <fullName evidence="8">Membrane-bound O-acyltransferase</fullName>
    </submittedName>
</protein>
<feature type="transmembrane region" description="Helical" evidence="7">
    <location>
        <begin position="76"/>
        <end position="95"/>
    </location>
</feature>
<dbReference type="EMBL" id="KF900484">
    <property type="protein sequence ID" value="AIE96614.1"/>
    <property type="molecule type" value="Genomic_DNA"/>
</dbReference>
<dbReference type="GO" id="GO:0005886">
    <property type="term" value="C:plasma membrane"/>
    <property type="evidence" value="ECO:0007669"/>
    <property type="project" value="UniProtKB-SubCell"/>
</dbReference>
<dbReference type="PIRSF" id="PIRSF500217">
    <property type="entry name" value="AlgI"/>
    <property type="match status" value="1"/>
</dbReference>
<reference evidence="8" key="1">
    <citation type="journal article" date="2014" name="Genome Biol. Evol.">
        <title>Pangenome evidence for extensive interdomain horizontal transfer affecting lineage core and shell genes in uncultured planktonic thaumarchaeota and euryarchaeota.</title>
        <authorList>
            <person name="Deschamps P."/>
            <person name="Zivanovic Y."/>
            <person name="Moreira D."/>
            <person name="Rodriguez-Valera F."/>
            <person name="Lopez-Garcia P."/>
        </authorList>
    </citation>
    <scope>NUCLEOTIDE SEQUENCE</scope>
</reference>
<dbReference type="InterPro" id="IPR051085">
    <property type="entry name" value="MB_O-acyltransferase"/>
</dbReference>
<evidence type="ECO:0000256" key="6">
    <source>
        <dbReference type="ARBA" id="ARBA00023136"/>
    </source>
</evidence>
<sequence>MLFNSIEFVVFFTAVCSSLVLFKFRQFPIILLLFSSYFFFYFTSNYLIILLLFTTVWNYYLAEIIWKTKDSVKKKYLLGLNLAGSLGVLGLFKYFDFGIEQLNNLALPFGISEIPYLNLLLPIGISFYTFQALSYTIDIYRGKLTPSKSFIEFAFFVSFFPQLVAGPILRASNFLPQLREKMNIGISGAKLKQHLIQHANLKIGITMMAFGFMKKMFFADNIAPMVNEIFNFPIGYDSLVIITTTIAFGIQVYADFSGYSDIAIGAALILGFKIPMNFNKPFFATSPADFWRRWHISLSTWVRDYLFNEIIFRKLNSDLVYVFGLLVTFFFLGLWHGAGWNFIIFGLLHGTYVAFEFVIRRKIPFLANHKFFTTRAGTIFSILVTQYLVFLAFISFRITDLNHMFYVMEKYVILDFDIPEAIIFFSSHKLPLALMLIFMVLQFISYKKPNLLEKASKLSLKYWTVMLFTIVVSIVFFYSGSPADFIYFRF</sequence>
<feature type="transmembrane region" description="Helical" evidence="7">
    <location>
        <begin position="462"/>
        <end position="480"/>
    </location>
</feature>
<feature type="transmembrane region" description="Helical" evidence="7">
    <location>
        <begin position="319"/>
        <end position="336"/>
    </location>
</feature>
<dbReference type="PIRSF" id="PIRSF016636">
    <property type="entry name" value="AlgI_DltB"/>
    <property type="match status" value="1"/>
</dbReference>
<evidence type="ECO:0000256" key="4">
    <source>
        <dbReference type="ARBA" id="ARBA00022692"/>
    </source>
</evidence>
<dbReference type="PANTHER" id="PTHR13285:SF18">
    <property type="entry name" value="PROTEIN-CYSTEINE N-PALMITOYLTRANSFERASE RASP"/>
    <property type="match status" value="1"/>
</dbReference>
<feature type="transmembrane region" description="Helical" evidence="7">
    <location>
        <begin position="6"/>
        <end position="22"/>
    </location>
</feature>
<organism evidence="8">
    <name type="scientific">uncultured marine thaumarchaeote AD1000_82_B05</name>
    <dbReference type="NCBI Taxonomy" id="1455944"/>
    <lineage>
        <taxon>Archaea</taxon>
        <taxon>Nitrososphaerota</taxon>
        <taxon>environmental samples</taxon>
    </lineage>
</organism>
<accession>A0A075FZL6</accession>
<dbReference type="Pfam" id="PF03062">
    <property type="entry name" value="MBOAT"/>
    <property type="match status" value="1"/>
</dbReference>
<dbReference type="AlphaFoldDB" id="A0A075FZL6"/>
<keyword evidence="6 7" id="KW-0472">Membrane</keyword>
<keyword evidence="8" id="KW-0808">Transferase</keyword>
<evidence type="ECO:0000313" key="8">
    <source>
        <dbReference type="EMBL" id="AIE96614.1"/>
    </source>
</evidence>
<evidence type="ECO:0000256" key="2">
    <source>
        <dbReference type="ARBA" id="ARBA00010323"/>
    </source>
</evidence>
<feature type="transmembrane region" description="Helical" evidence="7">
    <location>
        <begin position="29"/>
        <end position="56"/>
    </location>
</feature>
<keyword evidence="4 7" id="KW-0812">Transmembrane</keyword>
<comment type="similarity">
    <text evidence="2">Belongs to the membrane-bound acyltransferase family.</text>
</comment>
<keyword evidence="5 7" id="KW-1133">Transmembrane helix</keyword>
<evidence type="ECO:0000256" key="5">
    <source>
        <dbReference type="ARBA" id="ARBA00022989"/>
    </source>
</evidence>
<proteinExistence type="inferred from homology"/>
<dbReference type="GO" id="GO:0016746">
    <property type="term" value="F:acyltransferase activity"/>
    <property type="evidence" value="ECO:0007669"/>
    <property type="project" value="UniProtKB-KW"/>
</dbReference>
<evidence type="ECO:0000256" key="3">
    <source>
        <dbReference type="ARBA" id="ARBA00022475"/>
    </source>
</evidence>
<feature type="transmembrane region" description="Helical" evidence="7">
    <location>
        <begin position="379"/>
        <end position="398"/>
    </location>
</feature>
<dbReference type="PANTHER" id="PTHR13285">
    <property type="entry name" value="ACYLTRANSFERASE"/>
    <property type="match status" value="1"/>
</dbReference>
<keyword evidence="8" id="KW-0012">Acyltransferase</keyword>
<evidence type="ECO:0000256" key="1">
    <source>
        <dbReference type="ARBA" id="ARBA00004651"/>
    </source>
</evidence>